<dbReference type="InterPro" id="IPR013595">
    <property type="entry name" value="Pept_S33_TAP-like_C"/>
</dbReference>
<evidence type="ECO:0000259" key="6">
    <source>
        <dbReference type="Pfam" id="PF00561"/>
    </source>
</evidence>
<comment type="similarity">
    <text evidence="1">Belongs to the peptidase S33 family.</text>
</comment>
<evidence type="ECO:0000256" key="5">
    <source>
        <dbReference type="SAM" id="SignalP"/>
    </source>
</evidence>
<accession>A0A0S4R2R3</accession>
<dbReference type="InterPro" id="IPR051601">
    <property type="entry name" value="Serine_prot/Carboxylest_S33"/>
</dbReference>
<evidence type="ECO:0000256" key="2">
    <source>
        <dbReference type="ARBA" id="ARBA00022729"/>
    </source>
</evidence>
<evidence type="ECO:0000256" key="3">
    <source>
        <dbReference type="ARBA" id="ARBA00022801"/>
    </source>
</evidence>
<dbReference type="SUPFAM" id="SSF53474">
    <property type="entry name" value="alpha/beta-Hydrolases"/>
    <property type="match status" value="1"/>
</dbReference>
<evidence type="ECO:0000313" key="8">
    <source>
        <dbReference type="EMBL" id="CUU61050.1"/>
    </source>
</evidence>
<name>A0A0S4R2R3_9ACTN</name>
<dbReference type="RefSeq" id="WP_226931603.1">
    <property type="nucleotide sequence ID" value="NZ_FAOZ01000054.1"/>
</dbReference>
<keyword evidence="9" id="KW-1185">Reference proteome</keyword>
<feature type="domain" description="AB hydrolase-1" evidence="6">
    <location>
        <begin position="108"/>
        <end position="284"/>
    </location>
</feature>
<dbReference type="InterPro" id="IPR000073">
    <property type="entry name" value="AB_hydrolase_1"/>
</dbReference>
<dbReference type="GO" id="GO:0016787">
    <property type="term" value="F:hydrolase activity"/>
    <property type="evidence" value="ECO:0007669"/>
    <property type="project" value="UniProtKB-KW"/>
</dbReference>
<dbReference type="Pfam" id="PF08386">
    <property type="entry name" value="Abhydrolase_4"/>
    <property type="match status" value="1"/>
</dbReference>
<keyword evidence="2 5" id="KW-0732">Signal</keyword>
<dbReference type="EMBL" id="FAOZ01000054">
    <property type="protein sequence ID" value="CUU61050.1"/>
    <property type="molecule type" value="Genomic_DNA"/>
</dbReference>
<evidence type="ECO:0000256" key="4">
    <source>
        <dbReference type="SAM" id="MobiDB-lite"/>
    </source>
</evidence>
<sequence length="528" mass="56112">MTAVALAAASLVGCSPAAGSSVAATESAGAGPVTIRWEPCRAYSDDVLRDRGISEDKLPAARALLNRLECGSVSVPLDYRSPNGRRITVAITRLPAVDQANRLGSLALNPGGPGGGGYLMPVEVSSLNDAAARLNARYDLIGFDPRGVGYSSKVQCALGSPGGASPAPTGQPGPETGQPGPETGPLTEAAARGVFEQEAAANGRCGRSDPDFLGELTTLNVARDLDLVRRGLGERRLNFLGVSWGTWLGMVYRSTFPDSVGRMFLDSVALPTFSVTAFEDGRADAIERNFARMAEWLAARNASYGFGMTKKQVRAAILALVQDYDAHPRRFTDLPQALDGAAIARLASQTSPDWARAGLALRELRDATGPTAPTTAREILAGAPRRMTPDAPEHFNITMNQAVFCNEDPSRLDFASAWAAYQQRVQRNPVTGRAGRFSAGCAGWPLPVQEFRPRRDDGSLVLAGHRYEQLSPFQWTTQTHAAVGGTVFTVNDDVHGSVLKDPDCAADLVGYFITGRIDRGCTGVRQPA</sequence>
<dbReference type="Proteomes" id="UP000198802">
    <property type="component" value="Unassembled WGS sequence"/>
</dbReference>
<evidence type="ECO:0000313" key="9">
    <source>
        <dbReference type="Proteomes" id="UP000198802"/>
    </source>
</evidence>
<dbReference type="AlphaFoldDB" id="A0A0S4R2R3"/>
<reference evidence="9" key="1">
    <citation type="submission" date="2015-11" db="EMBL/GenBank/DDBJ databases">
        <authorList>
            <person name="Varghese N."/>
        </authorList>
    </citation>
    <scope>NUCLEOTIDE SEQUENCE [LARGE SCALE GENOMIC DNA]</scope>
    <source>
        <strain evidence="9">DSM 45899</strain>
    </source>
</reference>
<evidence type="ECO:0000259" key="7">
    <source>
        <dbReference type="Pfam" id="PF08386"/>
    </source>
</evidence>
<dbReference type="PANTHER" id="PTHR43248">
    <property type="entry name" value="2-SUCCINYL-6-HYDROXY-2,4-CYCLOHEXADIENE-1-CARBOXYLATE SYNTHASE"/>
    <property type="match status" value="1"/>
</dbReference>
<protein>
    <submittedName>
        <fullName evidence="8">TAP-like protein</fullName>
    </submittedName>
</protein>
<feature type="compositionally biased region" description="Low complexity" evidence="4">
    <location>
        <begin position="163"/>
        <end position="185"/>
    </location>
</feature>
<feature type="region of interest" description="Disordered" evidence="4">
    <location>
        <begin position="159"/>
        <end position="186"/>
    </location>
</feature>
<feature type="chain" id="PRO_5006626638" evidence="5">
    <location>
        <begin position="24"/>
        <end position="528"/>
    </location>
</feature>
<gene>
    <name evidence="8" type="ORF">Ga0074812_1549</name>
</gene>
<dbReference type="InterPro" id="IPR029058">
    <property type="entry name" value="AB_hydrolase_fold"/>
</dbReference>
<organism evidence="8 9">
    <name type="scientific">Parafrankia irregularis</name>
    <dbReference type="NCBI Taxonomy" id="795642"/>
    <lineage>
        <taxon>Bacteria</taxon>
        <taxon>Bacillati</taxon>
        <taxon>Actinomycetota</taxon>
        <taxon>Actinomycetes</taxon>
        <taxon>Frankiales</taxon>
        <taxon>Frankiaceae</taxon>
        <taxon>Parafrankia</taxon>
    </lineage>
</organism>
<feature type="signal peptide" evidence="5">
    <location>
        <begin position="1"/>
        <end position="23"/>
    </location>
</feature>
<proteinExistence type="inferred from homology"/>
<keyword evidence="3" id="KW-0378">Hydrolase</keyword>
<feature type="domain" description="Peptidase S33 tripeptidyl aminopeptidase-like C-terminal" evidence="7">
    <location>
        <begin position="439"/>
        <end position="519"/>
    </location>
</feature>
<dbReference type="Gene3D" id="3.40.50.1820">
    <property type="entry name" value="alpha/beta hydrolase"/>
    <property type="match status" value="1"/>
</dbReference>
<dbReference type="Pfam" id="PF00561">
    <property type="entry name" value="Abhydrolase_1"/>
    <property type="match status" value="1"/>
</dbReference>
<evidence type="ECO:0000256" key="1">
    <source>
        <dbReference type="ARBA" id="ARBA00010088"/>
    </source>
</evidence>
<dbReference type="PANTHER" id="PTHR43248:SF29">
    <property type="entry name" value="TRIPEPTIDYL AMINOPEPTIDASE"/>
    <property type="match status" value="1"/>
</dbReference>